<dbReference type="PANTHER" id="PTHR12548">
    <property type="entry name" value="TRANSCRIPTION FACTOR DP"/>
    <property type="match status" value="1"/>
</dbReference>
<accession>A0A7L2SXD6</accession>
<comment type="similarity">
    <text evidence="2 7">Belongs to the E2F/DP family.</text>
</comment>
<comment type="caution">
    <text evidence="11">The sequence shown here is derived from an EMBL/GenBank/DDBJ whole genome shotgun (WGS) entry which is preliminary data.</text>
</comment>
<name>A0A7L2SXD6_POMRU</name>
<dbReference type="InterPro" id="IPR014889">
    <property type="entry name" value="Transc_factor_DP_C"/>
</dbReference>
<feature type="domain" description="E2F/DP family winged-helix DNA-binding" evidence="10">
    <location>
        <begin position="127"/>
        <end position="208"/>
    </location>
</feature>
<keyword evidence="6 7" id="KW-0539">Nucleus</keyword>
<feature type="compositionally biased region" description="Low complexity" evidence="8">
    <location>
        <begin position="410"/>
        <end position="419"/>
    </location>
</feature>
<dbReference type="SMART" id="SM01138">
    <property type="entry name" value="DP"/>
    <property type="match status" value="1"/>
</dbReference>
<reference evidence="11 12" key="1">
    <citation type="submission" date="2019-09" db="EMBL/GenBank/DDBJ databases">
        <title>Bird 10,000 Genomes (B10K) Project - Family phase.</title>
        <authorList>
            <person name="Zhang G."/>
        </authorList>
    </citation>
    <scope>NUCLEOTIDE SEQUENCE [LARGE SCALE GENOMIC DNA]</scope>
    <source>
        <strain evidence="11">B10K-DU-002-71</strain>
        <tissue evidence="11">Muscle</tissue>
    </source>
</reference>
<comment type="subcellular location">
    <subcellularLocation>
        <location evidence="1 7">Nucleus</location>
    </subcellularLocation>
</comment>
<dbReference type="Gene3D" id="1.10.10.10">
    <property type="entry name" value="Winged helix-like DNA-binding domain superfamily/Winged helix DNA-binding domain"/>
    <property type="match status" value="1"/>
</dbReference>
<evidence type="ECO:0000256" key="1">
    <source>
        <dbReference type="ARBA" id="ARBA00004123"/>
    </source>
</evidence>
<dbReference type="SMART" id="SM01372">
    <property type="entry name" value="E2F_TDP"/>
    <property type="match status" value="1"/>
</dbReference>
<feature type="domain" description="Transcription factor DP C-terminal" evidence="9">
    <location>
        <begin position="215"/>
        <end position="361"/>
    </location>
</feature>
<organism evidence="11 12">
    <name type="scientific">Pomatostomus ruficeps</name>
    <name type="common">Chestnut-crowned babbler</name>
    <dbReference type="NCBI Taxonomy" id="9176"/>
    <lineage>
        <taxon>Eukaryota</taxon>
        <taxon>Metazoa</taxon>
        <taxon>Chordata</taxon>
        <taxon>Craniata</taxon>
        <taxon>Vertebrata</taxon>
        <taxon>Euteleostomi</taxon>
        <taxon>Archelosauria</taxon>
        <taxon>Archosauria</taxon>
        <taxon>Dinosauria</taxon>
        <taxon>Saurischia</taxon>
        <taxon>Theropoda</taxon>
        <taxon>Coelurosauria</taxon>
        <taxon>Aves</taxon>
        <taxon>Neognathae</taxon>
        <taxon>Neoaves</taxon>
        <taxon>Telluraves</taxon>
        <taxon>Australaves</taxon>
        <taxon>Passeriformes</taxon>
        <taxon>Sylvioidea</taxon>
        <taxon>Timaliidae</taxon>
        <taxon>Pomatostomus</taxon>
    </lineage>
</organism>
<feature type="compositionally biased region" description="Acidic residues" evidence="8">
    <location>
        <begin position="428"/>
        <end position="441"/>
    </location>
</feature>
<feature type="non-terminal residue" evidence="11">
    <location>
        <position position="1"/>
    </location>
</feature>
<dbReference type="Gene3D" id="1.20.140.80">
    <property type="entry name" value="Transcription factor DP"/>
    <property type="match status" value="1"/>
</dbReference>
<dbReference type="Proteomes" id="UP000583496">
    <property type="component" value="Unassembled WGS sequence"/>
</dbReference>
<dbReference type="GO" id="GO:0005667">
    <property type="term" value="C:transcription regulator complex"/>
    <property type="evidence" value="ECO:0007669"/>
    <property type="project" value="InterPro"/>
</dbReference>
<keyword evidence="3 7" id="KW-0805">Transcription regulation</keyword>
<keyword evidence="4 7" id="KW-0238">DNA-binding</keyword>
<dbReference type="SUPFAM" id="SSF144074">
    <property type="entry name" value="E2F-DP heterodimerization region"/>
    <property type="match status" value="1"/>
</dbReference>
<dbReference type="Pfam" id="PF08781">
    <property type="entry name" value="DP"/>
    <property type="match status" value="1"/>
</dbReference>
<dbReference type="InterPro" id="IPR037241">
    <property type="entry name" value="E2F-DP_heterodim"/>
</dbReference>
<dbReference type="Pfam" id="PF02319">
    <property type="entry name" value="WHD_E2F_TDP"/>
    <property type="match status" value="1"/>
</dbReference>
<dbReference type="InterPro" id="IPR003316">
    <property type="entry name" value="E2F_WHTH_DNA-bd_dom"/>
</dbReference>
<evidence type="ECO:0000313" key="11">
    <source>
        <dbReference type="EMBL" id="NXS26319.1"/>
    </source>
</evidence>
<protein>
    <submittedName>
        <fullName evidence="11">TFDP2 factor</fullName>
    </submittedName>
</protein>
<keyword evidence="5 7" id="KW-0804">Transcription</keyword>
<dbReference type="OrthoDB" id="552115at2759"/>
<evidence type="ECO:0000259" key="10">
    <source>
        <dbReference type="SMART" id="SM01372"/>
    </source>
</evidence>
<dbReference type="GO" id="GO:0000977">
    <property type="term" value="F:RNA polymerase II transcription regulatory region sequence-specific DNA binding"/>
    <property type="evidence" value="ECO:0007669"/>
    <property type="project" value="TreeGrafter"/>
</dbReference>
<evidence type="ECO:0000256" key="4">
    <source>
        <dbReference type="ARBA" id="ARBA00023125"/>
    </source>
</evidence>
<dbReference type="GO" id="GO:0005634">
    <property type="term" value="C:nucleus"/>
    <property type="evidence" value="ECO:0007669"/>
    <property type="project" value="UniProtKB-SubCell"/>
</dbReference>
<evidence type="ECO:0000256" key="6">
    <source>
        <dbReference type="ARBA" id="ARBA00023242"/>
    </source>
</evidence>
<dbReference type="InterPro" id="IPR036390">
    <property type="entry name" value="WH_DNA-bd_sf"/>
</dbReference>
<dbReference type="GO" id="GO:0051726">
    <property type="term" value="P:regulation of cell cycle"/>
    <property type="evidence" value="ECO:0007669"/>
    <property type="project" value="InterPro"/>
</dbReference>
<dbReference type="InterPro" id="IPR038168">
    <property type="entry name" value="TF_DP_C_sf"/>
</dbReference>
<feature type="compositionally biased region" description="Basic and acidic residues" evidence="8">
    <location>
        <begin position="117"/>
        <end position="129"/>
    </location>
</feature>
<gene>
    <name evidence="11" type="primary">Tfdp2</name>
    <name evidence="11" type="ORF">POSRUF_R00712</name>
</gene>
<dbReference type="PIRSF" id="PIRSF009404">
    <property type="entry name" value="Transcription_factor_DP"/>
    <property type="match status" value="1"/>
</dbReference>
<dbReference type="InterPro" id="IPR036388">
    <property type="entry name" value="WH-like_DNA-bd_sf"/>
</dbReference>
<dbReference type="PANTHER" id="PTHR12548:SF5">
    <property type="entry name" value="TRANSCRIPTION FACTOR DP-2"/>
    <property type="match status" value="1"/>
</dbReference>
<evidence type="ECO:0000256" key="7">
    <source>
        <dbReference type="RuleBase" id="RU003796"/>
    </source>
</evidence>
<sequence length="441" mass="48474">KCFVQVGVTSTNGDLKGFIDQNQSPTKGNISVIALPVSSTNSPTKILPKTLGPINVNVGPQMIISTPQRLTSSGSVLIGSPYNTAPTTVTQTHITEASSWVPGERKRTQEIIESDFSESKRSKKGDKNGKGLRHFSMKVCEKVQRKGTTSYNEVADELVSEFTNSNSHLATDSAYDQKNIRRRVYDALNVLMAMNIISKEKKEIRWIGLPTNSAQECQNLEVKGEKQKRIERIKQKRAQLQELLLQQIAFKNLVQRNQQNEQRNQGPPSLNSTIQLPFLIVNTSKRTIIDCSISSDKFEYLFNFDNTFEIHDDSEVLKRMGMSFGLDAGKCSAEDLRTAKSLVPKALEGYITDMSAGFSWINQGLFSSSAQAVSHFEAAGGTYDAKSSENPGLCLDAEVALATGHVLAPSSQQSSSAASRGETPCSFNEEDDEDEESSSPE</sequence>
<dbReference type="FunFam" id="1.10.10.10:FF:000047">
    <property type="entry name" value="Transcription factor"/>
    <property type="match status" value="1"/>
</dbReference>
<proteinExistence type="inferred from homology"/>
<evidence type="ECO:0000256" key="3">
    <source>
        <dbReference type="ARBA" id="ARBA00023015"/>
    </source>
</evidence>
<dbReference type="AlphaFoldDB" id="A0A7L2SXD6"/>
<evidence type="ECO:0000313" key="12">
    <source>
        <dbReference type="Proteomes" id="UP000583496"/>
    </source>
</evidence>
<dbReference type="CDD" id="cd14458">
    <property type="entry name" value="DP_DD"/>
    <property type="match status" value="1"/>
</dbReference>
<dbReference type="GO" id="GO:0000981">
    <property type="term" value="F:DNA-binding transcription factor activity, RNA polymerase II-specific"/>
    <property type="evidence" value="ECO:0007669"/>
    <property type="project" value="TreeGrafter"/>
</dbReference>
<evidence type="ECO:0000256" key="5">
    <source>
        <dbReference type="ARBA" id="ARBA00023163"/>
    </source>
</evidence>
<dbReference type="SUPFAM" id="SSF46785">
    <property type="entry name" value="Winged helix' DNA-binding domain"/>
    <property type="match status" value="1"/>
</dbReference>
<dbReference type="EMBL" id="VYZT01002953">
    <property type="protein sequence ID" value="NXS26319.1"/>
    <property type="molecule type" value="Genomic_DNA"/>
</dbReference>
<dbReference type="InterPro" id="IPR015648">
    <property type="entry name" value="Transcrpt_fac_DP"/>
</dbReference>
<feature type="region of interest" description="Disordered" evidence="8">
    <location>
        <begin position="406"/>
        <end position="441"/>
    </location>
</feature>
<evidence type="ECO:0000259" key="9">
    <source>
        <dbReference type="SMART" id="SM01138"/>
    </source>
</evidence>
<feature type="region of interest" description="Disordered" evidence="8">
    <location>
        <begin position="111"/>
        <end position="130"/>
    </location>
</feature>
<evidence type="ECO:0000256" key="8">
    <source>
        <dbReference type="SAM" id="MobiDB-lite"/>
    </source>
</evidence>
<dbReference type="FunFam" id="1.20.140.80:FF:000001">
    <property type="entry name" value="Transcription factor"/>
    <property type="match status" value="1"/>
</dbReference>
<keyword evidence="12" id="KW-1185">Reference proteome</keyword>
<evidence type="ECO:0000256" key="2">
    <source>
        <dbReference type="ARBA" id="ARBA00010940"/>
    </source>
</evidence>
<feature type="non-terminal residue" evidence="11">
    <location>
        <position position="441"/>
    </location>
</feature>